<keyword evidence="9" id="KW-0862">Zinc</keyword>
<feature type="region of interest" description="Disordered" evidence="10">
    <location>
        <begin position="210"/>
        <end position="248"/>
    </location>
</feature>
<dbReference type="Pfam" id="PF04495">
    <property type="entry name" value="GRASP55_65"/>
    <property type="match status" value="1"/>
</dbReference>
<evidence type="ECO:0000313" key="13">
    <source>
        <dbReference type="Proteomes" id="UP001181693"/>
    </source>
</evidence>
<keyword evidence="13" id="KW-1185">Reference proteome</keyword>
<evidence type="ECO:0000256" key="3">
    <source>
        <dbReference type="ARBA" id="ARBA00022553"/>
    </source>
</evidence>
<dbReference type="Proteomes" id="UP001181693">
    <property type="component" value="Unassembled WGS sequence"/>
</dbReference>
<dbReference type="EMBL" id="DYDO01000005">
    <property type="protein sequence ID" value="DBA25060.1"/>
    <property type="molecule type" value="Genomic_DNA"/>
</dbReference>
<dbReference type="PANTHER" id="PTHR12893:SF2">
    <property type="entry name" value="GOLGI REASSEMBLY-STACKING PROTEIN 1"/>
    <property type="match status" value="1"/>
</dbReference>
<feature type="region of interest" description="Disordered" evidence="10">
    <location>
        <begin position="358"/>
        <end position="413"/>
    </location>
</feature>
<feature type="domain" description="PDZ GRASP-type" evidence="11">
    <location>
        <begin position="111"/>
        <end position="199"/>
    </location>
</feature>
<comment type="caution">
    <text evidence="12">The sequence shown here is derived from an EMBL/GenBank/DDBJ whole genome shotgun (WGS) entry which is preliminary data.</text>
</comment>
<evidence type="ECO:0000256" key="8">
    <source>
        <dbReference type="ARBA" id="ARBA00023288"/>
    </source>
</evidence>
<dbReference type="FunFam" id="2.30.42.10:FF:000056">
    <property type="entry name" value="Golgi reassembly-stacking protein 2 isoform 1"/>
    <property type="match status" value="1"/>
</dbReference>
<proteinExistence type="inferred from homology"/>
<keyword evidence="7" id="KW-0472">Membrane</keyword>
<evidence type="ECO:0000256" key="9">
    <source>
        <dbReference type="PIRSR" id="PIRSR607583-1"/>
    </source>
</evidence>
<dbReference type="FunFam" id="2.30.42.10:FF:000026">
    <property type="entry name" value="Golgi reassembly stacking protein 2"/>
    <property type="match status" value="1"/>
</dbReference>
<evidence type="ECO:0000256" key="10">
    <source>
        <dbReference type="SAM" id="MobiDB-lite"/>
    </source>
</evidence>
<evidence type="ECO:0000256" key="1">
    <source>
        <dbReference type="ARBA" id="ARBA00004394"/>
    </source>
</evidence>
<dbReference type="InterPro" id="IPR036034">
    <property type="entry name" value="PDZ_sf"/>
</dbReference>
<sequence>MGLSLSSEPAESGNEGYHVHGVQQNSPAQKAGLEPFFDFIIAIGHTKLNKENSMFKDLLKANMEKPVKLDVYNTKTMKVRELEVTPSNMWGGQGLLGASVRFCSFQGANEHVWHVLDVEPNSPAALAGLQSHTDYIVGSDQILQESEDFYSLIESHEGKPLKLLVYNTETDSCREVFVTPNGAWGGEGSLGCGIGYGYLHRIPTHAVRPQQKYEIKPPSPLPPEREPVVPPSNGYSEAPLLAPESHTETADEALTLTETQPCHVTAGEQALVLPPPIQRVVNPGFPDSSNIQVTEIPDVTKLIDVTSPAFLNAPSEIPIGTDQILTPEELSAYLDQVNIPEAPLLDMPLTYTSLDQSLTEHGTTASEDLSSAPALESLGYGSHTQDDMPLSSTEELETTTDDTATIRAETKEE</sequence>
<dbReference type="GO" id="GO:0000139">
    <property type="term" value="C:Golgi membrane"/>
    <property type="evidence" value="ECO:0007669"/>
    <property type="project" value="UniProtKB-SubCell"/>
</dbReference>
<organism evidence="12 13">
    <name type="scientific">Pyxicephalus adspersus</name>
    <name type="common">African bullfrog</name>
    <dbReference type="NCBI Taxonomy" id="30357"/>
    <lineage>
        <taxon>Eukaryota</taxon>
        <taxon>Metazoa</taxon>
        <taxon>Chordata</taxon>
        <taxon>Craniata</taxon>
        <taxon>Vertebrata</taxon>
        <taxon>Euteleostomi</taxon>
        <taxon>Amphibia</taxon>
        <taxon>Batrachia</taxon>
        <taxon>Anura</taxon>
        <taxon>Neobatrachia</taxon>
        <taxon>Ranoidea</taxon>
        <taxon>Pyxicephalidae</taxon>
        <taxon>Pyxicephalinae</taxon>
        <taxon>Pyxicephalus</taxon>
    </lineage>
</organism>
<feature type="domain" description="PDZ GRASP-type" evidence="11">
    <location>
        <begin position="15"/>
        <end position="105"/>
    </location>
</feature>
<evidence type="ECO:0000256" key="2">
    <source>
        <dbReference type="ARBA" id="ARBA00007144"/>
    </source>
</evidence>
<dbReference type="Gene3D" id="2.30.42.10">
    <property type="match status" value="2"/>
</dbReference>
<keyword evidence="5" id="KW-0677">Repeat</keyword>
<evidence type="ECO:0000256" key="5">
    <source>
        <dbReference type="ARBA" id="ARBA00022737"/>
    </source>
</evidence>
<dbReference type="AlphaFoldDB" id="A0AAV3ABN1"/>
<dbReference type="InterPro" id="IPR024958">
    <property type="entry name" value="GRASP_PDZ"/>
</dbReference>
<reference evidence="12" key="1">
    <citation type="thesis" date="2020" institute="ProQuest LLC" country="789 East Eisenhower Parkway, Ann Arbor, MI, USA">
        <title>Comparative Genomics and Chromosome Evolution.</title>
        <authorList>
            <person name="Mudd A.B."/>
        </authorList>
    </citation>
    <scope>NUCLEOTIDE SEQUENCE</scope>
    <source>
        <strain evidence="12">1538</strain>
        <tissue evidence="12">Blood</tissue>
    </source>
</reference>
<name>A0AAV3ABN1_PYXAD</name>
<feature type="region of interest" description="Disordered" evidence="10">
    <location>
        <begin position="1"/>
        <end position="21"/>
    </location>
</feature>
<comment type="similarity">
    <text evidence="2">Belongs to the GORASP family.</text>
</comment>
<evidence type="ECO:0000256" key="4">
    <source>
        <dbReference type="ARBA" id="ARBA00022707"/>
    </source>
</evidence>
<keyword evidence="9" id="KW-0479">Metal-binding</keyword>
<dbReference type="GO" id="GO:0046872">
    <property type="term" value="F:metal ion binding"/>
    <property type="evidence" value="ECO:0007669"/>
    <property type="project" value="UniProtKB-KW"/>
</dbReference>
<comment type="subcellular location">
    <subcellularLocation>
        <location evidence="1">Golgi apparatus membrane</location>
    </subcellularLocation>
</comment>
<evidence type="ECO:0000313" key="12">
    <source>
        <dbReference type="EMBL" id="DBA25060.1"/>
    </source>
</evidence>
<dbReference type="GO" id="GO:0007030">
    <property type="term" value="P:Golgi organization"/>
    <property type="evidence" value="ECO:0007669"/>
    <property type="project" value="TreeGrafter"/>
</dbReference>
<gene>
    <name evidence="12" type="ORF">GDO54_012633</name>
</gene>
<feature type="binding site" evidence="9">
    <location>
        <position position="18"/>
    </location>
    <ligand>
        <name>Zn(2+)</name>
        <dbReference type="ChEBI" id="CHEBI:29105"/>
    </ligand>
</feature>
<evidence type="ECO:0000256" key="6">
    <source>
        <dbReference type="ARBA" id="ARBA00023034"/>
    </source>
</evidence>
<keyword evidence="3" id="KW-0597">Phosphoprotein</keyword>
<protein>
    <recommendedName>
        <fullName evidence="11">PDZ GRASP-type domain-containing protein</fullName>
    </recommendedName>
</protein>
<dbReference type="PROSITE" id="PS51865">
    <property type="entry name" value="PDZ_GRASP"/>
    <property type="match status" value="2"/>
</dbReference>
<keyword evidence="8" id="KW-0449">Lipoprotein</keyword>
<keyword evidence="4" id="KW-0519">Myristate</keyword>
<dbReference type="SUPFAM" id="SSF50156">
    <property type="entry name" value="PDZ domain-like"/>
    <property type="match status" value="2"/>
</dbReference>
<evidence type="ECO:0000256" key="7">
    <source>
        <dbReference type="ARBA" id="ARBA00023136"/>
    </source>
</evidence>
<feature type="compositionally biased region" description="Polar residues" evidence="10">
    <location>
        <begin position="358"/>
        <end position="369"/>
    </location>
</feature>
<evidence type="ECO:0000259" key="11">
    <source>
        <dbReference type="PROSITE" id="PS51865"/>
    </source>
</evidence>
<accession>A0AAV3ABN1</accession>
<keyword evidence="6" id="KW-0333">Golgi apparatus</keyword>
<feature type="binding site" evidence="9">
    <location>
        <position position="20"/>
    </location>
    <ligand>
        <name>Zn(2+)</name>
        <dbReference type="ChEBI" id="CHEBI:29105"/>
    </ligand>
</feature>
<dbReference type="InterPro" id="IPR007583">
    <property type="entry name" value="GRASP55_65"/>
</dbReference>
<feature type="binding site" evidence="9">
    <location>
        <position position="103"/>
    </location>
    <ligand>
        <name>Zn(2+)</name>
        <dbReference type="ChEBI" id="CHEBI:29105"/>
    </ligand>
</feature>
<dbReference type="PANTHER" id="PTHR12893">
    <property type="entry name" value="GOLGI REASSEMBLY STACKING PROTEIN GRASP"/>
    <property type="match status" value="1"/>
</dbReference>